<name>A0ACC6P0E7_9BURK</name>
<sequence>MKIFISGVAGFIGMHVAQILLSRGDEVFGFDNLNDYYDPALKRLRLAQLLPQSNFRFLRGDVSDYDLLASLFMTERFTYVIHLAAQAGVRYSISNPSAYVTSNLVGFANILEVCRQANVSHLVYASSSSVYGANREMPFSVSDNVDHPISLYAATKKSNELMAHSYSHLFDLPTTGLRYFTVYGPWGRPDMAPWLFSDAILDGRPITVFNNGEMWRDFTYIDDIAQGTVLALNRIPRRTGRIDDLNLRAGESDAPYSVYNIGNSTPVRLLDFISSLEIALGRTAIKEFKPMQPGDVVSTSADTDAFVRAVGFSPQVNISDGLPRWAQWFSEYKSSKFTH</sequence>
<accession>A0ACC6P0E7</accession>
<evidence type="ECO:0000313" key="2">
    <source>
        <dbReference type="Proteomes" id="UP001364695"/>
    </source>
</evidence>
<organism evidence="1 2">
    <name type="scientific">Amphibiibacter pelophylacis</name>
    <dbReference type="NCBI Taxonomy" id="1799477"/>
    <lineage>
        <taxon>Bacteria</taxon>
        <taxon>Pseudomonadati</taxon>
        <taxon>Pseudomonadota</taxon>
        <taxon>Betaproteobacteria</taxon>
        <taxon>Burkholderiales</taxon>
        <taxon>Sphaerotilaceae</taxon>
        <taxon>Amphibiibacter</taxon>
    </lineage>
</organism>
<proteinExistence type="predicted"/>
<protein>
    <submittedName>
        <fullName evidence="1">NAD-dependent epimerase</fullName>
    </submittedName>
</protein>
<gene>
    <name evidence="1" type="ORF">RV045_02345</name>
</gene>
<comment type="caution">
    <text evidence="1">The sequence shown here is derived from an EMBL/GenBank/DDBJ whole genome shotgun (WGS) entry which is preliminary data.</text>
</comment>
<evidence type="ECO:0000313" key="1">
    <source>
        <dbReference type="EMBL" id="MEJ7137269.1"/>
    </source>
</evidence>
<dbReference type="Proteomes" id="UP001364695">
    <property type="component" value="Unassembled WGS sequence"/>
</dbReference>
<keyword evidence="2" id="KW-1185">Reference proteome</keyword>
<reference evidence="1" key="1">
    <citation type="submission" date="2023-10" db="EMBL/GenBank/DDBJ databases">
        <title>Amphibacter perezi, gen. nov., sp. nov. a novel taxa of the family Comamonadaceae, class Betaproteobacteria isolated from the skin microbiota of Pelophylax perezi from different populations.</title>
        <authorList>
            <person name="Costa S."/>
            <person name="Proenca D.N."/>
            <person name="Lopes I."/>
            <person name="Morais P.V."/>
        </authorList>
    </citation>
    <scope>NUCLEOTIDE SEQUENCE</scope>
    <source>
        <strain evidence="1">SL12-8</strain>
    </source>
</reference>
<dbReference type="EMBL" id="JAWDIE010000003">
    <property type="protein sequence ID" value="MEJ7137269.1"/>
    <property type="molecule type" value="Genomic_DNA"/>
</dbReference>